<dbReference type="HOGENOM" id="CLU_1228061_0_0_7"/>
<proteinExistence type="inferred from homology"/>
<evidence type="ECO:0000256" key="1">
    <source>
        <dbReference type="ARBA" id="ARBA00005937"/>
    </source>
</evidence>
<evidence type="ECO:0000313" key="5">
    <source>
        <dbReference type="EMBL" id="ADV46303.1"/>
    </source>
</evidence>
<evidence type="ECO:0000313" key="6">
    <source>
        <dbReference type="Proteomes" id="UP000008633"/>
    </source>
</evidence>
<sequence length="221" mass="25572">MIVIRATLPSKNLPVRRVLAKLFQSYVYKHLPAKEHQGYKHPSGKVFKSMNFKILYKDYNLIIKYVSHNKNYERRIAEAVLIDGLKLGEIHIASTELSLHNREIELGKKIKVQGYVAAAIKDGHSNKKIYLEPKTHKYQEIIHKHTEQKYQALFGKPYEGDLKIKLLYQSRKPKRFFYNKGAIVVWHGVYEIEAEEKMLKLILDTGLGAHAMQGVGFVEVV</sequence>
<dbReference type="InterPro" id="IPR049435">
    <property type="entry name" value="Cas_Cas6_C"/>
</dbReference>
<reference evidence="6" key="2">
    <citation type="submission" date="2011-01" db="EMBL/GenBank/DDBJ databases">
        <title>The complete genome of Nitratifractor salsuginis DSM 16511.</title>
        <authorList>
            <consortium name="US DOE Joint Genome Institute (JGI-PGF)"/>
            <person name="Lucas S."/>
            <person name="Copeland A."/>
            <person name="Lapidus A."/>
            <person name="Bruce D."/>
            <person name="Goodwin L."/>
            <person name="Pitluck S."/>
            <person name="Kyrpides N."/>
            <person name="Mavromatis K."/>
            <person name="Ivanova N."/>
            <person name="Mikhailova N."/>
            <person name="Zeytun A."/>
            <person name="Detter J.C."/>
            <person name="Tapia R."/>
            <person name="Han C."/>
            <person name="Land M."/>
            <person name="Hauser L."/>
            <person name="Markowitz V."/>
            <person name="Cheng J.-F."/>
            <person name="Hugenholtz P."/>
            <person name="Woyke T."/>
            <person name="Wu D."/>
            <person name="Tindall B."/>
            <person name="Schuetze A."/>
            <person name="Brambilla E."/>
            <person name="Klenk H.-P."/>
            <person name="Eisen J.A."/>
        </authorList>
    </citation>
    <scope>NUCLEOTIDE SEQUENCE [LARGE SCALE GENOMIC DNA]</scope>
    <source>
        <strain evidence="6">DSM 16511 / JCM 12458 / E9I37-1</strain>
    </source>
</reference>
<dbReference type="PANTHER" id="PTHR36984:SF1">
    <property type="entry name" value="CRISPR-ASSOCIATED ENDORIBONUCLEASE CAS6 1"/>
    <property type="match status" value="1"/>
</dbReference>
<dbReference type="STRING" id="749222.Nitsa_1045"/>
<dbReference type="PANTHER" id="PTHR36984">
    <property type="entry name" value="CRISPR-ASSOCIATED ENDORIBONUCLEASE CAS6 1"/>
    <property type="match status" value="1"/>
</dbReference>
<keyword evidence="3" id="KW-0051">Antiviral defense</keyword>
<protein>
    <recommendedName>
        <fullName evidence="4">CRISPR associated protein Cas6 C-terminal domain-containing protein</fullName>
    </recommendedName>
</protein>
<comment type="similarity">
    <text evidence="1">Belongs to the CRISPR-associated protein Cas6/Cse3/CasE family.</text>
</comment>
<dbReference type="GO" id="GO:0051607">
    <property type="term" value="P:defense response to virus"/>
    <property type="evidence" value="ECO:0007669"/>
    <property type="project" value="UniProtKB-KW"/>
</dbReference>
<evidence type="ECO:0000259" key="4">
    <source>
        <dbReference type="Pfam" id="PF01881"/>
    </source>
</evidence>
<keyword evidence="2" id="KW-0694">RNA-binding</keyword>
<dbReference type="Proteomes" id="UP000008633">
    <property type="component" value="Chromosome"/>
</dbReference>
<dbReference type="RefSeq" id="WP_013553996.1">
    <property type="nucleotide sequence ID" value="NC_014935.1"/>
</dbReference>
<dbReference type="InterPro" id="IPR010156">
    <property type="entry name" value="CRISPR-assoc_prot_Cas6"/>
</dbReference>
<accession>E6WXP6</accession>
<dbReference type="Pfam" id="PF01881">
    <property type="entry name" value="Cas_Cas6_C"/>
    <property type="match status" value="1"/>
</dbReference>
<dbReference type="EMBL" id="CP002452">
    <property type="protein sequence ID" value="ADV46303.1"/>
    <property type="molecule type" value="Genomic_DNA"/>
</dbReference>
<dbReference type="eggNOG" id="COG1583">
    <property type="taxonomic scope" value="Bacteria"/>
</dbReference>
<dbReference type="OrthoDB" id="5361150at2"/>
<gene>
    <name evidence="5" type="ordered locus">Nitsa_1045</name>
</gene>
<keyword evidence="6" id="KW-1185">Reference proteome</keyword>
<dbReference type="GO" id="GO:0003723">
    <property type="term" value="F:RNA binding"/>
    <property type="evidence" value="ECO:0007669"/>
    <property type="project" value="UniProtKB-KW"/>
</dbReference>
<evidence type="ECO:0000256" key="2">
    <source>
        <dbReference type="ARBA" id="ARBA00022884"/>
    </source>
</evidence>
<dbReference type="CDD" id="cd21140">
    <property type="entry name" value="Cas6_I-like"/>
    <property type="match status" value="1"/>
</dbReference>
<dbReference type="Gene3D" id="3.30.70.1900">
    <property type="match status" value="1"/>
</dbReference>
<name>E6WXP6_NITSE</name>
<dbReference type="AlphaFoldDB" id="E6WXP6"/>
<feature type="domain" description="CRISPR associated protein Cas6 C-terminal" evidence="4">
    <location>
        <begin position="121"/>
        <end position="220"/>
    </location>
</feature>
<reference evidence="5 6" key="1">
    <citation type="journal article" date="2011" name="Stand. Genomic Sci.">
        <title>Complete genome sequence of Nitratifractor salsuginis type strain (E9I37-1).</title>
        <authorList>
            <person name="Anderson I."/>
            <person name="Sikorski J."/>
            <person name="Zeytun A."/>
            <person name="Nolan M."/>
            <person name="Lapidus A."/>
            <person name="Lucas S."/>
            <person name="Hammon N."/>
            <person name="Deshpande S."/>
            <person name="Cheng J.F."/>
            <person name="Tapia R."/>
            <person name="Han C."/>
            <person name="Goodwin L."/>
            <person name="Pitluck S."/>
            <person name="Liolios K."/>
            <person name="Pagani I."/>
            <person name="Ivanova N."/>
            <person name="Huntemann M."/>
            <person name="Mavromatis K."/>
            <person name="Ovchinikova G."/>
            <person name="Pati A."/>
            <person name="Chen A."/>
            <person name="Palaniappan K."/>
            <person name="Land M."/>
            <person name="Hauser L."/>
            <person name="Brambilla E.M."/>
            <person name="Ngatchou-Djao O.D."/>
            <person name="Rohde M."/>
            <person name="Tindall B.J."/>
            <person name="Goker M."/>
            <person name="Detter J.C."/>
            <person name="Woyke T."/>
            <person name="Bristow J."/>
            <person name="Eisen J.A."/>
            <person name="Markowitz V."/>
            <person name="Hugenholtz P."/>
            <person name="Klenk H.P."/>
            <person name="Kyrpides N.C."/>
        </authorList>
    </citation>
    <scope>NUCLEOTIDE SEQUENCE [LARGE SCALE GENOMIC DNA]</scope>
    <source>
        <strain evidence="6">DSM 16511 / JCM 12458 / E9I37-1</strain>
    </source>
</reference>
<evidence type="ECO:0000256" key="3">
    <source>
        <dbReference type="ARBA" id="ARBA00023118"/>
    </source>
</evidence>
<dbReference type="KEGG" id="nsa:Nitsa_1045"/>
<organism evidence="5 6">
    <name type="scientific">Nitratifractor salsuginis (strain DSM 16511 / JCM 12458 / E9I37-1)</name>
    <dbReference type="NCBI Taxonomy" id="749222"/>
    <lineage>
        <taxon>Bacteria</taxon>
        <taxon>Pseudomonadati</taxon>
        <taxon>Campylobacterota</taxon>
        <taxon>Epsilonproteobacteria</taxon>
        <taxon>Campylobacterales</taxon>
        <taxon>Sulfurovaceae</taxon>
        <taxon>Nitratifractor</taxon>
    </lineage>
</organism>
<dbReference type="GO" id="GO:0016788">
    <property type="term" value="F:hydrolase activity, acting on ester bonds"/>
    <property type="evidence" value="ECO:0007669"/>
    <property type="project" value="InterPro"/>
</dbReference>